<dbReference type="InterPro" id="IPR040260">
    <property type="entry name" value="RFA2-like"/>
</dbReference>
<keyword evidence="3" id="KW-0235">DNA replication</keyword>
<dbReference type="Gene3D" id="2.40.50.140">
    <property type="entry name" value="Nucleic acid-binding proteins"/>
    <property type="match status" value="1"/>
</dbReference>
<evidence type="ECO:0000256" key="3">
    <source>
        <dbReference type="ARBA" id="ARBA00022705"/>
    </source>
</evidence>
<dbReference type="PANTHER" id="PTHR13989">
    <property type="entry name" value="REPLICATION PROTEIN A-RELATED"/>
    <property type="match status" value="1"/>
</dbReference>
<dbReference type="Pfam" id="PF01336">
    <property type="entry name" value="tRNA_anti-codon"/>
    <property type="match status" value="1"/>
</dbReference>
<dbReference type="SUPFAM" id="SSF50249">
    <property type="entry name" value="Nucleic acid-binding proteins"/>
    <property type="match status" value="1"/>
</dbReference>
<dbReference type="Gene3D" id="1.10.10.10">
    <property type="entry name" value="Winged helix-like DNA-binding domain superfamily/Winged helix DNA-binding domain"/>
    <property type="match status" value="1"/>
</dbReference>
<dbReference type="GO" id="GO:0000781">
    <property type="term" value="C:chromosome, telomeric region"/>
    <property type="evidence" value="ECO:0007669"/>
    <property type="project" value="TreeGrafter"/>
</dbReference>
<dbReference type="STRING" id="177199.A0A420YB06"/>
<dbReference type="Pfam" id="PF08784">
    <property type="entry name" value="RPA_C"/>
    <property type="match status" value="1"/>
</dbReference>
<dbReference type="PIRSF" id="PIRSF036949">
    <property type="entry name" value="RPA32"/>
    <property type="match status" value="1"/>
</dbReference>
<dbReference type="InterPro" id="IPR036388">
    <property type="entry name" value="WH-like_DNA-bd_sf"/>
</dbReference>
<evidence type="ECO:0000256" key="2">
    <source>
        <dbReference type="ARBA" id="ARBA00007815"/>
    </source>
</evidence>
<keyword evidence="4" id="KW-0238">DNA-binding</keyword>
<evidence type="ECO:0000256" key="1">
    <source>
        <dbReference type="ARBA" id="ARBA00004123"/>
    </source>
</evidence>
<evidence type="ECO:0000313" key="9">
    <source>
        <dbReference type="EMBL" id="RKU45062.1"/>
    </source>
</evidence>
<dbReference type="CDD" id="cd04478">
    <property type="entry name" value="RPA2_DBD_D"/>
    <property type="match status" value="1"/>
</dbReference>
<feature type="domain" description="OB" evidence="7">
    <location>
        <begin position="77"/>
        <end position="142"/>
    </location>
</feature>
<dbReference type="InterPro" id="IPR014892">
    <property type="entry name" value="RPA_C"/>
</dbReference>
<dbReference type="OrthoDB" id="25571at2759"/>
<dbReference type="GO" id="GO:0035861">
    <property type="term" value="C:site of double-strand break"/>
    <property type="evidence" value="ECO:0007669"/>
    <property type="project" value="TreeGrafter"/>
</dbReference>
<dbReference type="PANTHER" id="PTHR13989:SF16">
    <property type="entry name" value="REPLICATION PROTEIN A2"/>
    <property type="match status" value="1"/>
</dbReference>
<feature type="domain" description="Replication protein A C-terminal" evidence="8">
    <location>
        <begin position="168"/>
        <end position="279"/>
    </location>
</feature>
<dbReference type="AlphaFoldDB" id="A0A420YB06"/>
<evidence type="ECO:0000256" key="5">
    <source>
        <dbReference type="ARBA" id="ARBA00023242"/>
    </source>
</evidence>
<dbReference type="GO" id="GO:0006260">
    <property type="term" value="P:DNA replication"/>
    <property type="evidence" value="ECO:0007669"/>
    <property type="project" value="UniProtKB-KW"/>
</dbReference>
<comment type="subcellular location">
    <subcellularLocation>
        <location evidence="1">Nucleus</location>
    </subcellularLocation>
</comment>
<dbReference type="Proteomes" id="UP000275385">
    <property type="component" value="Unassembled WGS sequence"/>
</dbReference>
<dbReference type="SUPFAM" id="SSF46785">
    <property type="entry name" value="Winged helix' DNA-binding domain"/>
    <property type="match status" value="1"/>
</dbReference>
<gene>
    <name evidence="9" type="primary">RFA2</name>
    <name evidence="9" type="ORF">DL546_007052</name>
</gene>
<comment type="similarity">
    <text evidence="2">Belongs to the replication factor A protein 2 family.</text>
</comment>
<evidence type="ECO:0000256" key="6">
    <source>
        <dbReference type="SAM" id="MobiDB-lite"/>
    </source>
</evidence>
<evidence type="ECO:0000259" key="7">
    <source>
        <dbReference type="Pfam" id="PF01336"/>
    </source>
</evidence>
<dbReference type="InterPro" id="IPR012340">
    <property type="entry name" value="NA-bd_OB-fold"/>
</dbReference>
<dbReference type="GO" id="GO:0003697">
    <property type="term" value="F:single-stranded DNA binding"/>
    <property type="evidence" value="ECO:0007669"/>
    <property type="project" value="TreeGrafter"/>
</dbReference>
<dbReference type="GO" id="GO:0005662">
    <property type="term" value="C:DNA replication factor A complex"/>
    <property type="evidence" value="ECO:0007669"/>
    <property type="project" value="TreeGrafter"/>
</dbReference>
<reference evidence="9 10" key="1">
    <citation type="submission" date="2018-08" db="EMBL/GenBank/DDBJ databases">
        <title>Draft genome of the lignicolous fungus Coniochaeta pulveracea.</title>
        <authorList>
            <person name="Borstlap C.J."/>
            <person name="De Witt R.N."/>
            <person name="Botha A."/>
            <person name="Volschenk H."/>
        </authorList>
    </citation>
    <scope>NUCLEOTIDE SEQUENCE [LARGE SCALE GENOMIC DNA]</scope>
    <source>
        <strain evidence="9 10">CAB683</strain>
    </source>
</reference>
<evidence type="ECO:0000259" key="8">
    <source>
        <dbReference type="Pfam" id="PF08784"/>
    </source>
</evidence>
<dbReference type="InterPro" id="IPR014646">
    <property type="entry name" value="Rfa2/RPA32"/>
</dbReference>
<accession>A0A420YB06</accession>
<dbReference type="InterPro" id="IPR036390">
    <property type="entry name" value="WH_DNA-bd_sf"/>
</dbReference>
<comment type="caution">
    <text evidence="9">The sequence shown here is derived from an EMBL/GenBank/DDBJ whole genome shotgun (WGS) entry which is preliminary data.</text>
</comment>
<dbReference type="GO" id="GO:0000724">
    <property type="term" value="P:double-strand break repair via homologous recombination"/>
    <property type="evidence" value="ECO:0007669"/>
    <property type="project" value="TreeGrafter"/>
</dbReference>
<dbReference type="EMBL" id="QVQW01000024">
    <property type="protein sequence ID" value="RKU45062.1"/>
    <property type="molecule type" value="Genomic_DNA"/>
</dbReference>
<name>A0A420YB06_9PEZI</name>
<evidence type="ECO:0000313" key="10">
    <source>
        <dbReference type="Proteomes" id="UP000275385"/>
    </source>
</evidence>
<protein>
    <submittedName>
        <fullName evidence="9">Replication factor A protein 2</fullName>
    </submittedName>
</protein>
<dbReference type="InterPro" id="IPR004365">
    <property type="entry name" value="NA-bd_OB_tRNA"/>
</dbReference>
<keyword evidence="5" id="KW-0539">Nucleus</keyword>
<organism evidence="9 10">
    <name type="scientific">Coniochaeta pulveracea</name>
    <dbReference type="NCBI Taxonomy" id="177199"/>
    <lineage>
        <taxon>Eukaryota</taxon>
        <taxon>Fungi</taxon>
        <taxon>Dikarya</taxon>
        <taxon>Ascomycota</taxon>
        <taxon>Pezizomycotina</taxon>
        <taxon>Sordariomycetes</taxon>
        <taxon>Sordariomycetidae</taxon>
        <taxon>Coniochaetales</taxon>
        <taxon>Coniochaetaceae</taxon>
        <taxon>Coniochaeta</taxon>
    </lineage>
</organism>
<sequence>MTSYGGYQQTSYGAQGGGDGGGFLGGSQQQGSQGGGGGKSYGDESLRPVTIKQLLDWTEAFPGQDTIIDGSPLTQLTIVGQIRKINPQATNITYTLDDGTGTIDVKKWVDAEKSGDDGAEGFNPDMYVRVWGRLKSFNGKKHVGAHFMREVKEFDEVNYHLVEAAYVHLYLTKGAPTQGGMGGQQGGGGGDGMFVDGGAGAGGGGAGQQGGYGNANDRTAGMAPRTKMVYNYMLNAQGGGEGVTVFDMARDTGLAVDDVRRECEGLMDGGVLYTTVDDDTWAMLEV</sequence>
<proteinExistence type="inferred from homology"/>
<evidence type="ECO:0000256" key="4">
    <source>
        <dbReference type="ARBA" id="ARBA00023125"/>
    </source>
</evidence>
<dbReference type="GO" id="GO:0006289">
    <property type="term" value="P:nucleotide-excision repair"/>
    <property type="evidence" value="ECO:0007669"/>
    <property type="project" value="TreeGrafter"/>
</dbReference>
<keyword evidence="10" id="KW-1185">Reference proteome</keyword>
<feature type="region of interest" description="Disordered" evidence="6">
    <location>
        <begin position="17"/>
        <end position="43"/>
    </location>
</feature>